<organism evidence="2 3">
    <name type="scientific">Caulobacter segnis</name>
    <dbReference type="NCBI Taxonomy" id="88688"/>
    <lineage>
        <taxon>Bacteria</taxon>
        <taxon>Pseudomonadati</taxon>
        <taxon>Pseudomonadota</taxon>
        <taxon>Alphaproteobacteria</taxon>
        <taxon>Caulobacterales</taxon>
        <taxon>Caulobacteraceae</taxon>
        <taxon>Caulobacter</taxon>
    </lineage>
</organism>
<feature type="domain" description="Glycosyltransferase subfamily 4-like N-terminal" evidence="1">
    <location>
        <begin position="72"/>
        <end position="230"/>
    </location>
</feature>
<evidence type="ECO:0000313" key="3">
    <source>
        <dbReference type="Proteomes" id="UP000249393"/>
    </source>
</evidence>
<reference evidence="2 3" key="1">
    <citation type="submission" date="2017-08" db="EMBL/GenBank/DDBJ databases">
        <title>Infants hospitalized years apart are colonized by the same room-sourced microbial strains.</title>
        <authorList>
            <person name="Brooks B."/>
            <person name="Olm M.R."/>
            <person name="Firek B.A."/>
            <person name="Baker R."/>
            <person name="Thomas B.C."/>
            <person name="Morowitz M.J."/>
            <person name="Banfield J.F."/>
        </authorList>
    </citation>
    <scope>NUCLEOTIDE SEQUENCE [LARGE SCALE GENOMIC DNA]</scope>
    <source>
        <strain evidence="2">S2_003_000_R2_4</strain>
    </source>
</reference>
<proteinExistence type="predicted"/>
<gene>
    <name evidence="2" type="ORF">DI526_10730</name>
</gene>
<dbReference type="AlphaFoldDB" id="A0A2W5V4N0"/>
<evidence type="ECO:0000313" key="2">
    <source>
        <dbReference type="EMBL" id="PZR34282.1"/>
    </source>
</evidence>
<dbReference type="InterPro" id="IPR028098">
    <property type="entry name" value="Glyco_trans_4-like_N"/>
</dbReference>
<comment type="caution">
    <text evidence="2">The sequence shown here is derived from an EMBL/GenBank/DDBJ whole genome shotgun (WGS) entry which is preliminary data.</text>
</comment>
<sequence>MRLTQFLQKRYCRSCWAPLSPKRCTGRKGSRAHWEFCSVSHGQVAVDDIARDGRAASSARPRLLFFLPGLAMGGAERQTLELMFGLRERGFPTKLLVFGPMTSALADNVLAEERYAQLDAKGMLRPLGWWRAWRALRRERTDIVVAVNQTPAVLAVAIGRALRATWATVVIFHTTLLMPRERARHGLFEWATRAARALVFVSQNQAAYWKGKGLRSPAVHTIRNGVDLARFQPDVVLRRRMRERLGFADQTVVFGLLATFRPEKAHLDAIDAFSRVVQSGADARLILVGDGPTRPMAERRAAARGVADRVIFAGEQEDVRPWLAALDVGLLCSTAVETFSLAALEILATGAPMVMSDIGGASEIVTDGHNGLLYPAGDKAALTKALAALLEPDLRRTLGANARPSVLRFSRERMLDDYQALFEGMQTP</sequence>
<dbReference type="Pfam" id="PF13439">
    <property type="entry name" value="Glyco_transf_4"/>
    <property type="match status" value="1"/>
</dbReference>
<accession>A0A2W5V4N0</accession>
<dbReference type="EMBL" id="QFQZ01000029">
    <property type="protein sequence ID" value="PZR34282.1"/>
    <property type="molecule type" value="Genomic_DNA"/>
</dbReference>
<dbReference type="SUPFAM" id="SSF53756">
    <property type="entry name" value="UDP-Glycosyltransferase/glycogen phosphorylase"/>
    <property type="match status" value="1"/>
</dbReference>
<evidence type="ECO:0000259" key="1">
    <source>
        <dbReference type="Pfam" id="PF13439"/>
    </source>
</evidence>
<dbReference type="Pfam" id="PF13692">
    <property type="entry name" value="Glyco_trans_1_4"/>
    <property type="match status" value="1"/>
</dbReference>
<dbReference type="PANTHER" id="PTHR12526">
    <property type="entry name" value="GLYCOSYLTRANSFERASE"/>
    <property type="match status" value="1"/>
</dbReference>
<protein>
    <recommendedName>
        <fullName evidence="1">Glycosyltransferase subfamily 4-like N-terminal domain-containing protein</fullName>
    </recommendedName>
</protein>
<dbReference type="PANTHER" id="PTHR12526:SF634">
    <property type="entry name" value="BLL3361 PROTEIN"/>
    <property type="match status" value="1"/>
</dbReference>
<name>A0A2W5V4N0_9CAUL</name>
<dbReference type="Proteomes" id="UP000249393">
    <property type="component" value="Unassembled WGS sequence"/>
</dbReference>
<dbReference type="GO" id="GO:0016757">
    <property type="term" value="F:glycosyltransferase activity"/>
    <property type="evidence" value="ECO:0007669"/>
    <property type="project" value="UniProtKB-ARBA"/>
</dbReference>
<dbReference type="Gene3D" id="3.40.50.2000">
    <property type="entry name" value="Glycogen Phosphorylase B"/>
    <property type="match status" value="2"/>
</dbReference>